<proteinExistence type="predicted"/>
<dbReference type="InterPro" id="IPR011635">
    <property type="entry name" value="CARDB"/>
</dbReference>
<dbReference type="PROSITE" id="PS51766">
    <property type="entry name" value="DOCKERIN"/>
    <property type="match status" value="1"/>
</dbReference>
<organism evidence="4 5">
    <name type="scientific">Methanoculleus palmolei</name>
    <dbReference type="NCBI Taxonomy" id="72612"/>
    <lineage>
        <taxon>Archaea</taxon>
        <taxon>Methanobacteriati</taxon>
        <taxon>Methanobacteriota</taxon>
        <taxon>Stenosarchaea group</taxon>
        <taxon>Methanomicrobia</taxon>
        <taxon>Methanomicrobiales</taxon>
        <taxon>Methanomicrobiaceae</taxon>
        <taxon>Methanoculleus</taxon>
    </lineage>
</organism>
<dbReference type="Pfam" id="PF07705">
    <property type="entry name" value="CARDB"/>
    <property type="match status" value="2"/>
</dbReference>
<evidence type="ECO:0000256" key="1">
    <source>
        <dbReference type="ARBA" id="ARBA00016512"/>
    </source>
</evidence>
<accession>A0ABD8A8T5</accession>
<feature type="region of interest" description="Disordered" evidence="2">
    <location>
        <begin position="641"/>
        <end position="675"/>
    </location>
</feature>
<dbReference type="Proteomes" id="UP001626603">
    <property type="component" value="Chromosome"/>
</dbReference>
<dbReference type="InterPro" id="IPR011050">
    <property type="entry name" value="Pectin_lyase_fold/virulence"/>
</dbReference>
<dbReference type="InterPro" id="IPR018247">
    <property type="entry name" value="EF_Hand_1_Ca_BS"/>
</dbReference>
<dbReference type="AlphaFoldDB" id="A0ABD8A8T5"/>
<dbReference type="InterPro" id="IPR002105">
    <property type="entry name" value="Dockerin_1_rpt"/>
</dbReference>
<dbReference type="Gene3D" id="2.60.40.10">
    <property type="entry name" value="Immunoglobulins"/>
    <property type="match status" value="2"/>
</dbReference>
<evidence type="ECO:0000313" key="5">
    <source>
        <dbReference type="Proteomes" id="UP001626603"/>
    </source>
</evidence>
<name>A0ABD8A8T5_9EURY</name>
<dbReference type="InterPro" id="IPR016134">
    <property type="entry name" value="Dockerin_dom"/>
</dbReference>
<dbReference type="InterPro" id="IPR012334">
    <property type="entry name" value="Pectin_lyas_fold"/>
</dbReference>
<dbReference type="SUPFAM" id="SSF63446">
    <property type="entry name" value="Type I dockerin domain"/>
    <property type="match status" value="1"/>
</dbReference>
<sequence length="861" mass="89990">MRVKRTTRLIIAVLLTFGMVPLVGALEPSTATITVAASDSTSTAKAEADYVCDGSNDQAEIQNAINALPAGGGTVQLTEGTFNCAGSILPRAHTTLSGQGDDATFIRFTNDGILRVDAEYVTLENFHVEGTGYSASRDFGVVYIRAGHNAVRDVTGTADRTIQALFYVRSVGLGNKNIEDIEFTRVVADSPGTYGFIHSSWGTNYKVHKNIRYTDCKAIDCGRYSAYNPWVTGFDFAELNDIEGLRVTRCIAEGTLESGFHFEYGPTKKDIVFTDCISRNNGQKPFPATYSLGGEDYFGAGYYAPRGPYTFNNCTAEGNSAYGFFFSYPDGVYLDNCTDLETGRGKTDYSAVKPTSFFIVQSLVTNANPSIVMEDCASIDSHGRGLYATLVDYVQIKNFTMTNPGGINGVGALIGDPALGVGFVSSNVDIHASGNSASKLVTVNSASNSKFTGSIVSDVATPFTVAGGGTNNVVVEGIKTVSNTLPVGSTGITTSGVNSGAVSIVNCAVVRPGSTPLPTPTTPTPVPTTPAPSGKPDLVVTDISWEPANPVTGAPVTLKATIKNQGDAATPAGTKHGVLFTFDDGAAGSGVWSDTYTRSIAPGAWVTLTANGGSAGAAWKAALGTHTVKVTVDDVNRIAESDETNNVRTKQITVSKPGSTPTPTPVPTTPTPSGKPDLVVTDISWEPTNPAPGSAVTLKATVKNQGDAATPAGTKHGVLFTFDDGAAGPGVWSDTYTRSIAPGAWVTLTANGGSAGAAWKAVEGTHTVKATVDDVNRIAEASETNNILTKSITVAKSTPQPEKGDLNADGKVDWADVALIGDMVLGRVETDPDADFNADGKVDWSDVSLLVDYFFGRVDTL</sequence>
<reference evidence="4 5" key="1">
    <citation type="submission" date="2023-10" db="EMBL/GenBank/DDBJ databases">
        <title>The complete genome sequence of Methanoculleus palmolei DSM 4273.</title>
        <authorList>
            <person name="Lai S.-J."/>
            <person name="You Y.-T."/>
            <person name="Chen S.-C."/>
        </authorList>
    </citation>
    <scope>NUCLEOTIDE SEQUENCE [LARGE SCALE GENOMIC DNA]</scope>
    <source>
        <strain evidence="4 5">DSM 4273</strain>
    </source>
</reference>
<dbReference type="SUPFAM" id="SSF51126">
    <property type="entry name" value="Pectin lyase-like"/>
    <property type="match status" value="1"/>
</dbReference>
<dbReference type="InterPro" id="IPR013783">
    <property type="entry name" value="Ig-like_fold"/>
</dbReference>
<dbReference type="InterPro" id="IPR036439">
    <property type="entry name" value="Dockerin_dom_sf"/>
</dbReference>
<evidence type="ECO:0000256" key="2">
    <source>
        <dbReference type="SAM" id="MobiDB-lite"/>
    </source>
</evidence>
<feature type="domain" description="Dockerin" evidence="3">
    <location>
        <begin position="799"/>
        <end position="861"/>
    </location>
</feature>
<dbReference type="Gene3D" id="2.160.20.10">
    <property type="entry name" value="Single-stranded right-handed beta-helix, Pectin lyase-like"/>
    <property type="match status" value="1"/>
</dbReference>
<dbReference type="EMBL" id="CP137641">
    <property type="protein sequence ID" value="WOX55932.1"/>
    <property type="molecule type" value="Genomic_DNA"/>
</dbReference>
<evidence type="ECO:0000259" key="3">
    <source>
        <dbReference type="PROSITE" id="PS51766"/>
    </source>
</evidence>
<feature type="region of interest" description="Disordered" evidence="2">
    <location>
        <begin position="514"/>
        <end position="533"/>
    </location>
</feature>
<dbReference type="Pfam" id="PF00404">
    <property type="entry name" value="Dockerin_1"/>
    <property type="match status" value="1"/>
</dbReference>
<dbReference type="Gene3D" id="1.10.1330.10">
    <property type="entry name" value="Dockerin domain"/>
    <property type="match status" value="1"/>
</dbReference>
<dbReference type="CDD" id="cd14254">
    <property type="entry name" value="Dockerin_II"/>
    <property type="match status" value="1"/>
</dbReference>
<feature type="compositionally biased region" description="Pro residues" evidence="2">
    <location>
        <begin position="660"/>
        <end position="670"/>
    </location>
</feature>
<evidence type="ECO:0000313" key="4">
    <source>
        <dbReference type="EMBL" id="WOX55932.1"/>
    </source>
</evidence>
<protein>
    <recommendedName>
        <fullName evidence="1">Probable pectate lyase C</fullName>
    </recommendedName>
</protein>
<dbReference type="PROSITE" id="PS00018">
    <property type="entry name" value="EF_HAND_1"/>
    <property type="match status" value="2"/>
</dbReference>
<keyword evidence="5" id="KW-1185">Reference proteome</keyword>
<gene>
    <name evidence="4" type="ORF">R6Y95_01015</name>
</gene>
<feature type="compositionally biased region" description="Pro residues" evidence="2">
    <location>
        <begin position="515"/>
        <end position="530"/>
    </location>
</feature>